<dbReference type="EMBL" id="MT143796">
    <property type="protein sequence ID" value="QJB02620.1"/>
    <property type="molecule type" value="Genomic_DNA"/>
</dbReference>
<name>A0A6M3M8T6_9ZZZZ</name>
<gene>
    <name evidence="1" type="ORF">MM171B01145_0013</name>
</gene>
<organism evidence="1">
    <name type="scientific">viral metagenome</name>
    <dbReference type="NCBI Taxonomy" id="1070528"/>
    <lineage>
        <taxon>unclassified sequences</taxon>
        <taxon>metagenomes</taxon>
        <taxon>organismal metagenomes</taxon>
    </lineage>
</organism>
<sequence length="86" mass="9955">MSKKRKKQKEEICSPCQISVSLGMALKVCDILDGKKECDKLADKIFDDKITPKQVMKMLKAHAKKKKDKKSLKKLKTIEKFMKKNE</sequence>
<protein>
    <submittedName>
        <fullName evidence="1">Uncharacterized protein</fullName>
    </submittedName>
</protein>
<reference evidence="1" key="1">
    <citation type="submission" date="2020-03" db="EMBL/GenBank/DDBJ databases">
        <title>The deep terrestrial virosphere.</title>
        <authorList>
            <person name="Holmfeldt K."/>
            <person name="Nilsson E."/>
            <person name="Simone D."/>
            <person name="Lopez-Fernandez M."/>
            <person name="Wu X."/>
            <person name="de Brujin I."/>
            <person name="Lundin D."/>
            <person name="Andersson A."/>
            <person name="Bertilsson S."/>
            <person name="Dopson M."/>
        </authorList>
    </citation>
    <scope>NUCLEOTIDE SEQUENCE</scope>
    <source>
        <strain evidence="1">MM171B01145</strain>
    </source>
</reference>
<proteinExistence type="predicted"/>
<accession>A0A6M3M8T6</accession>
<evidence type="ECO:0000313" key="1">
    <source>
        <dbReference type="EMBL" id="QJB02620.1"/>
    </source>
</evidence>
<dbReference type="AlphaFoldDB" id="A0A6M3M8T6"/>